<feature type="region of interest" description="Disordered" evidence="1">
    <location>
        <begin position="369"/>
        <end position="438"/>
    </location>
</feature>
<dbReference type="InterPro" id="IPR045168">
    <property type="entry name" value="YTH_prot"/>
</dbReference>
<protein>
    <recommendedName>
        <fullName evidence="2">YTH domain-containing protein</fullName>
    </recommendedName>
</protein>
<dbReference type="RefSeq" id="XP_016250071.1">
    <property type="nucleotide sequence ID" value="XM_016392552.1"/>
</dbReference>
<dbReference type="InterPro" id="IPR012677">
    <property type="entry name" value="Nucleotide-bd_a/b_plait_sf"/>
</dbReference>
<feature type="compositionally biased region" description="Low complexity" evidence="1">
    <location>
        <begin position="372"/>
        <end position="386"/>
    </location>
</feature>
<dbReference type="Proteomes" id="UP000054466">
    <property type="component" value="Unassembled WGS sequence"/>
</dbReference>
<feature type="domain" description="YTH" evidence="2">
    <location>
        <begin position="208"/>
        <end position="352"/>
    </location>
</feature>
<dbReference type="InterPro" id="IPR007275">
    <property type="entry name" value="YTH_domain"/>
</dbReference>
<dbReference type="VEuPathDB" id="FungiDB:PV07_05641"/>
<evidence type="ECO:0000256" key="1">
    <source>
        <dbReference type="SAM" id="MobiDB-lite"/>
    </source>
</evidence>
<reference evidence="3 4" key="1">
    <citation type="submission" date="2015-01" db="EMBL/GenBank/DDBJ databases">
        <title>The Genome Sequence of Cladophialophora immunda CBS83496.</title>
        <authorList>
            <consortium name="The Broad Institute Genomics Platform"/>
            <person name="Cuomo C."/>
            <person name="de Hoog S."/>
            <person name="Gorbushina A."/>
            <person name="Stielow B."/>
            <person name="Teixiera M."/>
            <person name="Abouelleil A."/>
            <person name="Chapman S.B."/>
            <person name="Priest M."/>
            <person name="Young S.K."/>
            <person name="Wortman J."/>
            <person name="Nusbaum C."/>
            <person name="Birren B."/>
        </authorList>
    </citation>
    <scope>NUCLEOTIDE SEQUENCE [LARGE SCALE GENOMIC DNA]</scope>
    <source>
        <strain evidence="3 4">CBS 83496</strain>
    </source>
</reference>
<dbReference type="Gene3D" id="3.10.590.10">
    <property type="entry name" value="ph1033 like domains"/>
    <property type="match status" value="2"/>
</dbReference>
<feature type="region of interest" description="Disordered" evidence="1">
    <location>
        <begin position="60"/>
        <end position="80"/>
    </location>
</feature>
<feature type="compositionally biased region" description="Polar residues" evidence="1">
    <location>
        <begin position="307"/>
        <end position="320"/>
    </location>
</feature>
<name>A0A0D2CI59_9EURO</name>
<evidence type="ECO:0000259" key="2">
    <source>
        <dbReference type="PROSITE" id="PS50882"/>
    </source>
</evidence>
<accession>A0A0D2CI59</accession>
<dbReference type="CDD" id="cd21134">
    <property type="entry name" value="YTH"/>
    <property type="match status" value="1"/>
</dbReference>
<sequence length="528" mass="58874">MARFLITIDAHEHSSHSIVVQLAIVAYNEQDGHAVGTQRSAGSTLPLRNVLLTFHTDSFARRSPARSRPDSRPPLKRKHSSSGEHALWIGNIPLQANILTLRDHFYQVAGSDLVSITYNPEARYAFANFSTKASRLKVIELAASTLFHEKRLDCRIRSDSGRRSIKVSYGHDDQGRGKISIHQPVELEKKIEELSRFPEADPSQLGKDKYFIIKSFSIEAMHHSLQMNQWHLPSRHVYRINNAMQTARKVYLIFSVNGSGQFFGYALLTSAIVCDEMDNPTNDRELHFPLSAEDENPAKNAIHNIGPASSGQTPSTTVKSRSPRDASSEPFPPTPSKSLPAPLLNPGIIQYKPSRRQIVWEASSCDHRDSAASDSEFSSASRSLSSLQDGVARRSAGSSDMSPILKRNPPFCGETFPPTSTRSPSPTGIRDESLSNSDDDTTVMRALQQFGHPCRIKWLAADSLSFDEVCGIRNKWNDNKPIHVARNATPVHPEAATALLDVWRSATARKRMERLREASARAWENIRR</sequence>
<dbReference type="InterPro" id="IPR057720">
    <property type="entry name" value="RRM_YTH1"/>
</dbReference>
<dbReference type="PROSITE" id="PS50882">
    <property type="entry name" value="YTH"/>
    <property type="match status" value="2"/>
</dbReference>
<dbReference type="GO" id="GO:0003729">
    <property type="term" value="F:mRNA binding"/>
    <property type="evidence" value="ECO:0007669"/>
    <property type="project" value="TreeGrafter"/>
</dbReference>
<gene>
    <name evidence="3" type="ORF">PV07_05641</name>
</gene>
<dbReference type="HOGENOM" id="CLU_011694_4_2_1"/>
<dbReference type="GeneID" id="27344835"/>
<feature type="compositionally biased region" description="Low complexity" evidence="1">
    <location>
        <begin position="415"/>
        <end position="427"/>
    </location>
</feature>
<dbReference type="SUPFAM" id="SSF54928">
    <property type="entry name" value="RNA-binding domain, RBD"/>
    <property type="match status" value="1"/>
</dbReference>
<proteinExistence type="predicted"/>
<dbReference type="Pfam" id="PF04146">
    <property type="entry name" value="YTH"/>
    <property type="match status" value="1"/>
</dbReference>
<dbReference type="Gene3D" id="3.30.70.330">
    <property type="match status" value="1"/>
</dbReference>
<dbReference type="Pfam" id="PF25701">
    <property type="entry name" value="RRM_YTH1"/>
    <property type="match status" value="1"/>
</dbReference>
<dbReference type="EMBL" id="KN847042">
    <property type="protein sequence ID" value="KIW29855.1"/>
    <property type="molecule type" value="Genomic_DNA"/>
</dbReference>
<dbReference type="InterPro" id="IPR035979">
    <property type="entry name" value="RBD_domain_sf"/>
</dbReference>
<dbReference type="OrthoDB" id="306690at2759"/>
<dbReference type="STRING" id="569365.A0A0D2CI59"/>
<feature type="region of interest" description="Disordered" evidence="1">
    <location>
        <begin position="298"/>
        <end position="347"/>
    </location>
</feature>
<feature type="domain" description="YTH" evidence="2">
    <location>
        <begin position="355"/>
        <end position="503"/>
    </location>
</feature>
<dbReference type="PANTHER" id="PTHR12357">
    <property type="entry name" value="YTH YT521-B HOMOLOGY DOMAIN-CONTAINING"/>
    <property type="match status" value="1"/>
</dbReference>
<evidence type="ECO:0000313" key="4">
    <source>
        <dbReference type="Proteomes" id="UP000054466"/>
    </source>
</evidence>
<dbReference type="AlphaFoldDB" id="A0A0D2CI59"/>
<evidence type="ECO:0000313" key="3">
    <source>
        <dbReference type="EMBL" id="KIW29855.1"/>
    </source>
</evidence>
<organism evidence="3 4">
    <name type="scientific">Cladophialophora immunda</name>
    <dbReference type="NCBI Taxonomy" id="569365"/>
    <lineage>
        <taxon>Eukaryota</taxon>
        <taxon>Fungi</taxon>
        <taxon>Dikarya</taxon>
        <taxon>Ascomycota</taxon>
        <taxon>Pezizomycotina</taxon>
        <taxon>Eurotiomycetes</taxon>
        <taxon>Chaetothyriomycetidae</taxon>
        <taxon>Chaetothyriales</taxon>
        <taxon>Herpotrichiellaceae</taxon>
        <taxon>Cladophialophora</taxon>
    </lineage>
</organism>
<keyword evidence="4" id="KW-1185">Reference proteome</keyword>